<keyword evidence="2" id="KW-1185">Reference proteome</keyword>
<gene>
    <name evidence="1" type="ORF">T459_05463</name>
</gene>
<name>A0A2G3A834_CAPAN</name>
<reference evidence="1 2" key="2">
    <citation type="journal article" date="2017" name="Genome Biol.">
        <title>New reference genome sequences of hot pepper reveal the massive evolution of plant disease-resistance genes by retroduplication.</title>
        <authorList>
            <person name="Kim S."/>
            <person name="Park J."/>
            <person name="Yeom S.I."/>
            <person name="Kim Y.M."/>
            <person name="Seo E."/>
            <person name="Kim K.T."/>
            <person name="Kim M.S."/>
            <person name="Lee J.M."/>
            <person name="Cheong K."/>
            <person name="Shin H.S."/>
            <person name="Kim S.B."/>
            <person name="Han K."/>
            <person name="Lee J."/>
            <person name="Park M."/>
            <person name="Lee H.A."/>
            <person name="Lee H.Y."/>
            <person name="Lee Y."/>
            <person name="Oh S."/>
            <person name="Lee J.H."/>
            <person name="Choi E."/>
            <person name="Choi E."/>
            <person name="Lee S.E."/>
            <person name="Jeon J."/>
            <person name="Kim H."/>
            <person name="Choi G."/>
            <person name="Song H."/>
            <person name="Lee J."/>
            <person name="Lee S.C."/>
            <person name="Kwon J.K."/>
            <person name="Lee H.Y."/>
            <person name="Koo N."/>
            <person name="Hong Y."/>
            <person name="Kim R.W."/>
            <person name="Kang W.H."/>
            <person name="Huh J.H."/>
            <person name="Kang B.C."/>
            <person name="Yang T.J."/>
            <person name="Lee Y.H."/>
            <person name="Bennetzen J.L."/>
            <person name="Choi D."/>
        </authorList>
    </citation>
    <scope>NUCLEOTIDE SEQUENCE [LARGE SCALE GENOMIC DNA]</scope>
    <source>
        <strain evidence="2">cv. CM334</strain>
    </source>
</reference>
<evidence type="ECO:0000313" key="2">
    <source>
        <dbReference type="Proteomes" id="UP000222542"/>
    </source>
</evidence>
<sequence>MALFTSFTNEIKNLQLSLSKNSLTLQWCVQAMTLLKKLHSEFLLIILEKSNVPFTWINDNLLNLYMKESLNIMELCNMLKSSSFKINMYHLTVDATMKNLNNYEAESFSNMQSIVQRDSKRILIPEMQLRDCCSSLICTIRVAMSLLSYILLSVFLYPTKNYKLEEVDRICCNSSPTKSFRDSIDELATEFQRKFCKDGEKWMIGFPEYEEMEKAIMQVKEKLKRGYGEDEEEIKKNKDVMLQKSKALKAGLEKFESQVNLVFEEVLKGRNKLLHMIGISKIRGSKDCPGMEIRGYNQEKLEDEKNRENRILGGRVAIFIYAVNNDYNEYL</sequence>
<dbReference type="EMBL" id="AYRZ02000002">
    <property type="protein sequence ID" value="PHT90350.1"/>
    <property type="molecule type" value="Genomic_DNA"/>
</dbReference>
<dbReference type="OMA" id="FTWINDN"/>
<comment type="caution">
    <text evidence="1">The sequence shown here is derived from an EMBL/GenBank/DDBJ whole genome shotgun (WGS) entry which is preliminary data.</text>
</comment>
<proteinExistence type="predicted"/>
<reference evidence="1 2" key="1">
    <citation type="journal article" date="2014" name="Nat. Genet.">
        <title>Genome sequence of the hot pepper provides insights into the evolution of pungency in Capsicum species.</title>
        <authorList>
            <person name="Kim S."/>
            <person name="Park M."/>
            <person name="Yeom S.I."/>
            <person name="Kim Y.M."/>
            <person name="Lee J.M."/>
            <person name="Lee H.A."/>
            <person name="Seo E."/>
            <person name="Choi J."/>
            <person name="Cheong K."/>
            <person name="Kim K.T."/>
            <person name="Jung K."/>
            <person name="Lee G.W."/>
            <person name="Oh S.K."/>
            <person name="Bae C."/>
            <person name="Kim S.B."/>
            <person name="Lee H.Y."/>
            <person name="Kim S.Y."/>
            <person name="Kim M.S."/>
            <person name="Kang B.C."/>
            <person name="Jo Y.D."/>
            <person name="Yang H.B."/>
            <person name="Jeong H.J."/>
            <person name="Kang W.H."/>
            <person name="Kwon J.K."/>
            <person name="Shin C."/>
            <person name="Lim J.Y."/>
            <person name="Park J.H."/>
            <person name="Huh J.H."/>
            <person name="Kim J.S."/>
            <person name="Kim B.D."/>
            <person name="Cohen O."/>
            <person name="Paran I."/>
            <person name="Suh M.C."/>
            <person name="Lee S.B."/>
            <person name="Kim Y.K."/>
            <person name="Shin Y."/>
            <person name="Noh S.J."/>
            <person name="Park J."/>
            <person name="Seo Y.S."/>
            <person name="Kwon S.Y."/>
            <person name="Kim H.A."/>
            <person name="Park J.M."/>
            <person name="Kim H.J."/>
            <person name="Choi S.B."/>
            <person name="Bosland P.W."/>
            <person name="Reeves G."/>
            <person name="Jo S.H."/>
            <person name="Lee B.W."/>
            <person name="Cho H.T."/>
            <person name="Choi H.S."/>
            <person name="Lee M.S."/>
            <person name="Yu Y."/>
            <person name="Do Choi Y."/>
            <person name="Park B.S."/>
            <person name="van Deynze A."/>
            <person name="Ashrafi H."/>
            <person name="Hill T."/>
            <person name="Kim W.T."/>
            <person name="Pai H.S."/>
            <person name="Ahn H.K."/>
            <person name="Yeam I."/>
            <person name="Giovannoni J.J."/>
            <person name="Rose J.K."/>
            <person name="Sorensen I."/>
            <person name="Lee S.J."/>
            <person name="Kim R.W."/>
            <person name="Choi I.Y."/>
            <person name="Choi B.S."/>
            <person name="Lim J.S."/>
            <person name="Lee Y.H."/>
            <person name="Choi D."/>
        </authorList>
    </citation>
    <scope>NUCLEOTIDE SEQUENCE [LARGE SCALE GENOMIC DNA]</scope>
    <source>
        <strain evidence="2">cv. CM334</strain>
    </source>
</reference>
<organism evidence="1 2">
    <name type="scientific">Capsicum annuum</name>
    <name type="common">Capsicum pepper</name>
    <dbReference type="NCBI Taxonomy" id="4072"/>
    <lineage>
        <taxon>Eukaryota</taxon>
        <taxon>Viridiplantae</taxon>
        <taxon>Streptophyta</taxon>
        <taxon>Embryophyta</taxon>
        <taxon>Tracheophyta</taxon>
        <taxon>Spermatophyta</taxon>
        <taxon>Magnoliopsida</taxon>
        <taxon>eudicotyledons</taxon>
        <taxon>Gunneridae</taxon>
        <taxon>Pentapetalae</taxon>
        <taxon>asterids</taxon>
        <taxon>lamiids</taxon>
        <taxon>Solanales</taxon>
        <taxon>Solanaceae</taxon>
        <taxon>Solanoideae</taxon>
        <taxon>Capsiceae</taxon>
        <taxon>Capsicum</taxon>
    </lineage>
</organism>
<dbReference type="PANTHER" id="PTHR31509">
    <property type="entry name" value="BPS1-LIKE PROTEIN"/>
    <property type="match status" value="1"/>
</dbReference>
<evidence type="ECO:0000313" key="1">
    <source>
        <dbReference type="EMBL" id="PHT90350.1"/>
    </source>
</evidence>
<dbReference type="Proteomes" id="UP000222542">
    <property type="component" value="Unassembled WGS sequence"/>
</dbReference>
<dbReference type="AlphaFoldDB" id="A0A2G3A834"/>
<accession>A0A2G3A834</accession>
<dbReference type="Gramene" id="PHT90350">
    <property type="protein sequence ID" value="PHT90350"/>
    <property type="gene ID" value="T459_05463"/>
</dbReference>
<protein>
    <submittedName>
        <fullName evidence="1">Uncharacterized protein</fullName>
    </submittedName>
</protein>